<keyword evidence="2" id="KW-0489">Methyltransferase</keyword>
<dbReference type="PANTHER" id="PTHR47739:SF1">
    <property type="entry name" value="TRNA1(VAL) (ADENINE(37)-N6)-METHYLTRANSFERASE"/>
    <property type="match status" value="1"/>
</dbReference>
<dbReference type="InterPro" id="IPR029063">
    <property type="entry name" value="SAM-dependent_MTases_sf"/>
</dbReference>
<dbReference type="EMBL" id="VSSQ01004010">
    <property type="protein sequence ID" value="MPM23355.1"/>
    <property type="molecule type" value="Genomic_DNA"/>
</dbReference>
<dbReference type="Gene3D" id="3.40.50.150">
    <property type="entry name" value="Vaccinia Virus protein VP39"/>
    <property type="match status" value="1"/>
</dbReference>
<dbReference type="CDD" id="cd02440">
    <property type="entry name" value="AdoMet_MTases"/>
    <property type="match status" value="1"/>
</dbReference>
<gene>
    <name evidence="2" type="primary">yfiC_19</name>
    <name evidence="2" type="ORF">SDC9_69826</name>
</gene>
<accession>A0A644Y444</accession>
<dbReference type="GO" id="GO:0008757">
    <property type="term" value="F:S-adenosylmethionine-dependent methyltransferase activity"/>
    <property type="evidence" value="ECO:0007669"/>
    <property type="project" value="UniProtKB-ARBA"/>
</dbReference>
<reference evidence="2" key="1">
    <citation type="submission" date="2019-08" db="EMBL/GenBank/DDBJ databases">
        <authorList>
            <person name="Kucharzyk K."/>
            <person name="Murdoch R.W."/>
            <person name="Higgins S."/>
            <person name="Loffler F."/>
        </authorList>
    </citation>
    <scope>NUCLEOTIDE SEQUENCE</scope>
</reference>
<keyword evidence="2" id="KW-0808">Transferase</keyword>
<dbReference type="EC" id="2.1.1.223" evidence="2"/>
<evidence type="ECO:0000313" key="2">
    <source>
        <dbReference type="EMBL" id="MPM23355.1"/>
    </source>
</evidence>
<dbReference type="PANTHER" id="PTHR47739">
    <property type="entry name" value="TRNA1(VAL) (ADENINE(37)-N6)-METHYLTRANSFERASE"/>
    <property type="match status" value="1"/>
</dbReference>
<proteinExistence type="predicted"/>
<dbReference type="AlphaFoldDB" id="A0A644Y444"/>
<organism evidence="2">
    <name type="scientific">bioreactor metagenome</name>
    <dbReference type="NCBI Taxonomy" id="1076179"/>
    <lineage>
        <taxon>unclassified sequences</taxon>
        <taxon>metagenomes</taxon>
        <taxon>ecological metagenomes</taxon>
    </lineage>
</organism>
<dbReference type="GO" id="GO:0032259">
    <property type="term" value="P:methylation"/>
    <property type="evidence" value="ECO:0007669"/>
    <property type="project" value="UniProtKB-KW"/>
</dbReference>
<dbReference type="InterPro" id="IPR002052">
    <property type="entry name" value="DNA_methylase_N6_adenine_CS"/>
</dbReference>
<dbReference type="SUPFAM" id="SSF53335">
    <property type="entry name" value="S-adenosyl-L-methionine-dependent methyltransferases"/>
    <property type="match status" value="1"/>
</dbReference>
<dbReference type="GO" id="GO:0003676">
    <property type="term" value="F:nucleic acid binding"/>
    <property type="evidence" value="ECO:0007669"/>
    <property type="project" value="InterPro"/>
</dbReference>
<evidence type="ECO:0000259" key="1">
    <source>
        <dbReference type="Pfam" id="PF05175"/>
    </source>
</evidence>
<feature type="domain" description="Methyltransferase small" evidence="1">
    <location>
        <begin position="46"/>
        <end position="179"/>
    </location>
</feature>
<dbReference type="Pfam" id="PF05175">
    <property type="entry name" value="MTS"/>
    <property type="match status" value="1"/>
</dbReference>
<sequence>MEREITPNRVRMDMYRKEHERIDLLSDCDAMILQDPHSFCFGMDAVLLSYFSTLKAHDHICEFGTGTGIVPIILSRRNPTIRAIAFEIQKDTANMAHRSVLMNGFQHQISILHEDFCRAEELFGPGSFDLVIANPPYGARGQGLINPIQEKALARHELTVSLEQWLFVASRLLKTKGRLAMVYKPQRLPELIVLLKKHRLEPKRLIFIQSFARQEPHLIFLESVKDAGSELRVEPTCIIYEDNGSYTKELLNIYKGAGRFERRT</sequence>
<name>A0A644Y444_9ZZZZ</name>
<comment type="caution">
    <text evidence="2">The sequence shown here is derived from an EMBL/GenBank/DDBJ whole genome shotgun (WGS) entry which is preliminary data.</text>
</comment>
<dbReference type="PROSITE" id="PS00092">
    <property type="entry name" value="N6_MTASE"/>
    <property type="match status" value="1"/>
</dbReference>
<dbReference type="InterPro" id="IPR050210">
    <property type="entry name" value="tRNA_Adenine-N(6)_MTase"/>
</dbReference>
<dbReference type="InterPro" id="IPR007848">
    <property type="entry name" value="Small_mtfrase_dom"/>
</dbReference>
<protein>
    <submittedName>
        <fullName evidence="2">tRNA1(Val) (Adenine(37)-N6)-methyltransferase</fullName>
        <ecNumber evidence="2">2.1.1.223</ecNumber>
    </submittedName>
</protein>